<dbReference type="OrthoDB" id="9936946at2"/>
<protein>
    <submittedName>
        <fullName evidence="1">Uncharacterized protein</fullName>
    </submittedName>
</protein>
<gene>
    <name evidence="1" type="ORF">BC343_27400</name>
</gene>
<dbReference type="RefSeq" id="WP_078348029.1">
    <property type="nucleotide sequence ID" value="NZ_MBTF01000010.1"/>
</dbReference>
<dbReference type="Proteomes" id="UP000189739">
    <property type="component" value="Unassembled WGS sequence"/>
</dbReference>
<comment type="caution">
    <text evidence="1">The sequence shown here is derived from an EMBL/GenBank/DDBJ whole genome shotgun (WGS) entry which is preliminary data.</text>
</comment>
<reference evidence="1 2" key="1">
    <citation type="submission" date="2016-07" db="EMBL/GenBank/DDBJ databases">
        <title>Genomic analysis of zinc-resistant bacterium Mucilaginibacter pedocola TBZ30.</title>
        <authorList>
            <person name="Huang J."/>
            <person name="Tang J."/>
        </authorList>
    </citation>
    <scope>NUCLEOTIDE SEQUENCE [LARGE SCALE GENOMIC DNA]</scope>
    <source>
        <strain evidence="1 2">TBZ30</strain>
    </source>
</reference>
<keyword evidence="2" id="KW-1185">Reference proteome</keyword>
<dbReference type="AlphaFoldDB" id="A0A1S9PGM3"/>
<sequence length="222" mass="25176">MAFKNYKISYGWWGTLLCFLIATCRLSFCSATPTQNNFTDSIKVSYAAVPFSKPNALILKYRIGNVLQDGTSDGIAHTAFKLEIIYNTQNLPYRINGTQLVFKGAAKLKTVATFSKPDSLFFDAVYSSVKFKGKYYVVIFPGRSTWEDFHPPLDKSGNFVLKPKAFYVDTLNCKLVPLRFSLGLKPPKGSYASEIFIDSKYSYLYDKRFAFSAETNRFFFGN</sequence>
<accession>A0A1S9PGM3</accession>
<evidence type="ECO:0000313" key="1">
    <source>
        <dbReference type="EMBL" id="OOQ60057.1"/>
    </source>
</evidence>
<organism evidence="1 2">
    <name type="scientific">Mucilaginibacter pedocola</name>
    <dbReference type="NCBI Taxonomy" id="1792845"/>
    <lineage>
        <taxon>Bacteria</taxon>
        <taxon>Pseudomonadati</taxon>
        <taxon>Bacteroidota</taxon>
        <taxon>Sphingobacteriia</taxon>
        <taxon>Sphingobacteriales</taxon>
        <taxon>Sphingobacteriaceae</taxon>
        <taxon>Mucilaginibacter</taxon>
    </lineage>
</organism>
<evidence type="ECO:0000313" key="2">
    <source>
        <dbReference type="Proteomes" id="UP000189739"/>
    </source>
</evidence>
<dbReference type="EMBL" id="MBTF01000010">
    <property type="protein sequence ID" value="OOQ60057.1"/>
    <property type="molecule type" value="Genomic_DNA"/>
</dbReference>
<proteinExistence type="predicted"/>
<name>A0A1S9PGM3_9SPHI</name>